<dbReference type="EC" id="5.2.1.8" evidence="2"/>
<keyword evidence="3" id="KW-0732">Signal</keyword>
<dbReference type="InterPro" id="IPR050245">
    <property type="entry name" value="PrsA_foldase"/>
</dbReference>
<evidence type="ECO:0000313" key="8">
    <source>
        <dbReference type="EMBL" id="WXA93985.1"/>
    </source>
</evidence>
<evidence type="ECO:0000256" key="4">
    <source>
        <dbReference type="ARBA" id="ARBA00023110"/>
    </source>
</evidence>
<gene>
    <name evidence="8" type="ORF">LZC95_46990</name>
</gene>
<dbReference type="SUPFAM" id="SSF109998">
    <property type="entry name" value="Triger factor/SurA peptide-binding domain-like"/>
    <property type="match status" value="1"/>
</dbReference>
<dbReference type="Proteomes" id="UP001379533">
    <property type="component" value="Chromosome"/>
</dbReference>
<dbReference type="Gene3D" id="3.10.50.40">
    <property type="match status" value="1"/>
</dbReference>
<dbReference type="Pfam" id="PF13145">
    <property type="entry name" value="Rotamase_2"/>
    <property type="match status" value="1"/>
</dbReference>
<dbReference type="PROSITE" id="PS50198">
    <property type="entry name" value="PPIC_PPIASE_2"/>
    <property type="match status" value="1"/>
</dbReference>
<comment type="catalytic activity">
    <reaction evidence="1">
        <text>[protein]-peptidylproline (omega=180) = [protein]-peptidylproline (omega=0)</text>
        <dbReference type="Rhea" id="RHEA:16237"/>
        <dbReference type="Rhea" id="RHEA-COMP:10747"/>
        <dbReference type="Rhea" id="RHEA-COMP:10748"/>
        <dbReference type="ChEBI" id="CHEBI:83833"/>
        <dbReference type="ChEBI" id="CHEBI:83834"/>
        <dbReference type="EC" id="5.2.1.8"/>
    </reaction>
</comment>
<dbReference type="RefSeq" id="WP_394844589.1">
    <property type="nucleotide sequence ID" value="NZ_CP089982.1"/>
</dbReference>
<evidence type="ECO:0000256" key="6">
    <source>
        <dbReference type="PROSITE-ProRule" id="PRU00278"/>
    </source>
</evidence>
<reference evidence="8 9" key="1">
    <citation type="submission" date="2021-12" db="EMBL/GenBank/DDBJ databases">
        <title>Discovery of the Pendulisporaceae a myxobacterial family with distinct sporulation behavior and unique specialized metabolism.</title>
        <authorList>
            <person name="Garcia R."/>
            <person name="Popoff A."/>
            <person name="Bader C.D."/>
            <person name="Loehr J."/>
            <person name="Walesch S."/>
            <person name="Walt C."/>
            <person name="Boldt J."/>
            <person name="Bunk B."/>
            <person name="Haeckl F.J.F.P.J."/>
            <person name="Gunesch A.P."/>
            <person name="Birkelbach J."/>
            <person name="Nuebel U."/>
            <person name="Pietschmann T."/>
            <person name="Bach T."/>
            <person name="Mueller R."/>
        </authorList>
    </citation>
    <scope>NUCLEOTIDE SEQUENCE [LARGE SCALE GENOMIC DNA]</scope>
    <source>
        <strain evidence="8 9">MSr12523</strain>
    </source>
</reference>
<dbReference type="InterPro" id="IPR000297">
    <property type="entry name" value="PPIase_PpiC"/>
</dbReference>
<evidence type="ECO:0000256" key="1">
    <source>
        <dbReference type="ARBA" id="ARBA00000971"/>
    </source>
</evidence>
<dbReference type="GO" id="GO:0016853">
    <property type="term" value="F:isomerase activity"/>
    <property type="evidence" value="ECO:0007669"/>
    <property type="project" value="UniProtKB-KW"/>
</dbReference>
<evidence type="ECO:0000259" key="7">
    <source>
        <dbReference type="PROSITE" id="PS50198"/>
    </source>
</evidence>
<accession>A0ABZ2K8U1</accession>
<feature type="domain" description="PpiC" evidence="7">
    <location>
        <begin position="158"/>
        <end position="265"/>
    </location>
</feature>
<protein>
    <recommendedName>
        <fullName evidence="2">peptidylprolyl isomerase</fullName>
        <ecNumber evidence="2">5.2.1.8</ecNumber>
    </recommendedName>
</protein>
<dbReference type="PROSITE" id="PS51257">
    <property type="entry name" value="PROKAR_LIPOPROTEIN"/>
    <property type="match status" value="1"/>
</dbReference>
<keyword evidence="9" id="KW-1185">Reference proteome</keyword>
<keyword evidence="4 6" id="KW-0697">Rotamase</keyword>
<dbReference type="EMBL" id="CP089982">
    <property type="protein sequence ID" value="WXA93985.1"/>
    <property type="molecule type" value="Genomic_DNA"/>
</dbReference>
<evidence type="ECO:0000313" key="9">
    <source>
        <dbReference type="Proteomes" id="UP001379533"/>
    </source>
</evidence>
<organism evidence="8 9">
    <name type="scientific">Pendulispora brunnea</name>
    <dbReference type="NCBI Taxonomy" id="2905690"/>
    <lineage>
        <taxon>Bacteria</taxon>
        <taxon>Pseudomonadati</taxon>
        <taxon>Myxococcota</taxon>
        <taxon>Myxococcia</taxon>
        <taxon>Myxococcales</taxon>
        <taxon>Sorangiineae</taxon>
        <taxon>Pendulisporaceae</taxon>
        <taxon>Pendulispora</taxon>
    </lineage>
</organism>
<dbReference type="PANTHER" id="PTHR47245:SF1">
    <property type="entry name" value="FOLDASE PROTEIN PRSA"/>
    <property type="match status" value="1"/>
</dbReference>
<dbReference type="InterPro" id="IPR027304">
    <property type="entry name" value="Trigger_fact/SurA_dom_sf"/>
</dbReference>
<dbReference type="PANTHER" id="PTHR47245">
    <property type="entry name" value="PEPTIDYLPROLYL ISOMERASE"/>
    <property type="match status" value="1"/>
</dbReference>
<evidence type="ECO:0000256" key="2">
    <source>
        <dbReference type="ARBA" id="ARBA00013194"/>
    </source>
</evidence>
<dbReference type="Gene3D" id="1.10.8.1040">
    <property type="match status" value="1"/>
</dbReference>
<dbReference type="InterPro" id="IPR046357">
    <property type="entry name" value="PPIase_dom_sf"/>
</dbReference>
<sequence>MENPRLRIILVTVVLAAAAACGHKSREADAGDAAAPRGASALTPEEAAQVLVKVGKKTITLGDFAATLEQMDQFDRLRYQSPERRKELLEEMIRVELLAEEATAKGYDKEPSVAGERRAILREALVAQARQSGPTPNEVPEPEVRAYFDAHRGDYRDPERRRASAIVLRDEASARALLDAAKKATAAEWGELVRKKSLDPSAKANVPVDLAGDLGMVSPPGDPRGENARIPEEVRAALFEIGKVGEVHTKPVVAAGKAYLVRLTQKADARERTYAEAERTIRIKLSQDKMRAKEDELLAALRTQYPVQIDEAALANVGVDAGKRN</sequence>
<proteinExistence type="predicted"/>
<evidence type="ECO:0000256" key="3">
    <source>
        <dbReference type="ARBA" id="ARBA00022729"/>
    </source>
</evidence>
<evidence type="ECO:0000256" key="5">
    <source>
        <dbReference type="ARBA" id="ARBA00023235"/>
    </source>
</evidence>
<name>A0ABZ2K8U1_9BACT</name>
<keyword evidence="5 6" id="KW-0413">Isomerase</keyword>